<evidence type="ECO:0000313" key="3">
    <source>
        <dbReference type="Proteomes" id="UP000231581"/>
    </source>
</evidence>
<evidence type="ECO:0008006" key="4">
    <source>
        <dbReference type="Google" id="ProtNLM"/>
    </source>
</evidence>
<proteinExistence type="predicted"/>
<keyword evidence="1" id="KW-1133">Transmembrane helix</keyword>
<sequence length="307" mass="33227">MIQTWLWIAVMGHLFNATAFIIDKTLLATAFKHSSTYAALIGLLSGILIFATPWITHWPQIHTLLFVALFGIAQVLALWAFFTALSRGEASRVVPIVGVLVALLTLIGTRITLGETLEPRRIMGFAVLVLATAVLAWGGKVKDRLAPIALGSAVFAAFLFAVSTVSGKIAFQQEGFFGVFVLSRYFTVSTALLLLLLYKPGRTELGQLFFPKRSKKIVSKKAVSLTIVAQVSGAIGFIFVNYAISLGSAPLVQALQSVQYGAIVLLAWFGGKKLQHILKEQRTPLIVALKSFAIILVGTGLYLVSHL</sequence>
<dbReference type="AlphaFoldDB" id="A0A2H0BTD0"/>
<dbReference type="Proteomes" id="UP000231581">
    <property type="component" value="Unassembled WGS sequence"/>
</dbReference>
<feature type="transmembrane region" description="Helical" evidence="1">
    <location>
        <begin position="175"/>
        <end position="198"/>
    </location>
</feature>
<feature type="transmembrane region" description="Helical" evidence="1">
    <location>
        <begin position="250"/>
        <end position="271"/>
    </location>
</feature>
<protein>
    <recommendedName>
        <fullName evidence="4">EamA domain-containing protein</fullName>
    </recommendedName>
</protein>
<evidence type="ECO:0000313" key="2">
    <source>
        <dbReference type="EMBL" id="PIP60922.1"/>
    </source>
</evidence>
<reference evidence="2 3" key="1">
    <citation type="submission" date="2017-09" db="EMBL/GenBank/DDBJ databases">
        <title>Depth-based differentiation of microbial function through sediment-hosted aquifers and enrichment of novel symbionts in the deep terrestrial subsurface.</title>
        <authorList>
            <person name="Probst A.J."/>
            <person name="Ladd B."/>
            <person name="Jarett J.K."/>
            <person name="Geller-Mcgrath D.E."/>
            <person name="Sieber C.M."/>
            <person name="Emerson J.B."/>
            <person name="Anantharaman K."/>
            <person name="Thomas B.C."/>
            <person name="Malmstrom R."/>
            <person name="Stieglmeier M."/>
            <person name="Klingl A."/>
            <person name="Woyke T."/>
            <person name="Ryan C.M."/>
            <person name="Banfield J.F."/>
        </authorList>
    </citation>
    <scope>NUCLEOTIDE SEQUENCE [LARGE SCALE GENOMIC DNA]</scope>
    <source>
        <strain evidence="2">CG22_combo_CG10-13_8_21_14_all_47_17</strain>
    </source>
</reference>
<feature type="transmembrane region" description="Helical" evidence="1">
    <location>
        <begin position="119"/>
        <end position="138"/>
    </location>
</feature>
<feature type="transmembrane region" description="Helical" evidence="1">
    <location>
        <begin position="283"/>
        <end position="304"/>
    </location>
</feature>
<feature type="transmembrane region" description="Helical" evidence="1">
    <location>
        <begin position="61"/>
        <end position="81"/>
    </location>
</feature>
<dbReference type="SUPFAM" id="SSF103481">
    <property type="entry name" value="Multidrug resistance efflux transporter EmrE"/>
    <property type="match status" value="1"/>
</dbReference>
<evidence type="ECO:0000256" key="1">
    <source>
        <dbReference type="SAM" id="Phobius"/>
    </source>
</evidence>
<keyword evidence="1" id="KW-0472">Membrane</keyword>
<keyword evidence="1" id="KW-0812">Transmembrane</keyword>
<organism evidence="2 3">
    <name type="scientific">Candidatus Uhrbacteria bacterium CG22_combo_CG10-13_8_21_14_all_47_17</name>
    <dbReference type="NCBI Taxonomy" id="1975041"/>
    <lineage>
        <taxon>Bacteria</taxon>
        <taxon>Candidatus Uhriibacteriota</taxon>
    </lineage>
</organism>
<feature type="transmembrane region" description="Helical" evidence="1">
    <location>
        <begin position="145"/>
        <end position="163"/>
    </location>
</feature>
<dbReference type="EMBL" id="PCSZ01000014">
    <property type="protein sequence ID" value="PIP60922.1"/>
    <property type="molecule type" value="Genomic_DNA"/>
</dbReference>
<feature type="transmembrane region" description="Helical" evidence="1">
    <location>
        <begin position="35"/>
        <end position="55"/>
    </location>
</feature>
<feature type="transmembrane region" description="Helical" evidence="1">
    <location>
        <begin position="93"/>
        <end position="113"/>
    </location>
</feature>
<dbReference type="InterPro" id="IPR037185">
    <property type="entry name" value="EmrE-like"/>
</dbReference>
<name>A0A2H0BTD0_9BACT</name>
<feature type="transmembrane region" description="Helical" evidence="1">
    <location>
        <begin position="222"/>
        <end position="244"/>
    </location>
</feature>
<accession>A0A2H0BTD0</accession>
<comment type="caution">
    <text evidence="2">The sequence shown here is derived from an EMBL/GenBank/DDBJ whole genome shotgun (WGS) entry which is preliminary data.</text>
</comment>
<feature type="transmembrane region" description="Helical" evidence="1">
    <location>
        <begin position="6"/>
        <end position="23"/>
    </location>
</feature>
<gene>
    <name evidence="2" type="ORF">COX00_00560</name>
</gene>